<evidence type="ECO:0000313" key="2">
    <source>
        <dbReference type="EMBL" id="GBP69929.1"/>
    </source>
</evidence>
<evidence type="ECO:0000256" key="1">
    <source>
        <dbReference type="SAM" id="MobiDB-lite"/>
    </source>
</evidence>
<dbReference type="Proteomes" id="UP000299102">
    <property type="component" value="Unassembled WGS sequence"/>
</dbReference>
<feature type="region of interest" description="Disordered" evidence="1">
    <location>
        <begin position="17"/>
        <end position="46"/>
    </location>
</feature>
<proteinExistence type="predicted"/>
<name>A0A4C1Y5U9_EUMVA</name>
<sequence>MPTIACTTLDLRCQTNSSPRLLPEDQSTRWENTTTPSSSLPLTNLPSLAALGSTNDTNCLRYTTKGPEDAEVVSRTRHFEVVMMDKIKFRFVFKCPFDCVELARIYDAHVALTRQAA</sequence>
<protein>
    <submittedName>
        <fullName evidence="2">Uncharacterized protein</fullName>
    </submittedName>
</protein>
<accession>A0A4C1Y5U9</accession>
<reference evidence="2 3" key="1">
    <citation type="journal article" date="2019" name="Commun. Biol.">
        <title>The bagworm genome reveals a unique fibroin gene that provides high tensile strength.</title>
        <authorList>
            <person name="Kono N."/>
            <person name="Nakamura H."/>
            <person name="Ohtoshi R."/>
            <person name="Tomita M."/>
            <person name="Numata K."/>
            <person name="Arakawa K."/>
        </authorList>
    </citation>
    <scope>NUCLEOTIDE SEQUENCE [LARGE SCALE GENOMIC DNA]</scope>
</reference>
<keyword evidence="3" id="KW-1185">Reference proteome</keyword>
<gene>
    <name evidence="2" type="ORF">EVAR_83247_1</name>
</gene>
<dbReference type="EMBL" id="BGZK01001056">
    <property type="protein sequence ID" value="GBP69929.1"/>
    <property type="molecule type" value="Genomic_DNA"/>
</dbReference>
<organism evidence="2 3">
    <name type="scientific">Eumeta variegata</name>
    <name type="common">Bagworm moth</name>
    <name type="synonym">Eumeta japonica</name>
    <dbReference type="NCBI Taxonomy" id="151549"/>
    <lineage>
        <taxon>Eukaryota</taxon>
        <taxon>Metazoa</taxon>
        <taxon>Ecdysozoa</taxon>
        <taxon>Arthropoda</taxon>
        <taxon>Hexapoda</taxon>
        <taxon>Insecta</taxon>
        <taxon>Pterygota</taxon>
        <taxon>Neoptera</taxon>
        <taxon>Endopterygota</taxon>
        <taxon>Lepidoptera</taxon>
        <taxon>Glossata</taxon>
        <taxon>Ditrysia</taxon>
        <taxon>Tineoidea</taxon>
        <taxon>Psychidae</taxon>
        <taxon>Oiketicinae</taxon>
        <taxon>Eumeta</taxon>
    </lineage>
</organism>
<evidence type="ECO:0000313" key="3">
    <source>
        <dbReference type="Proteomes" id="UP000299102"/>
    </source>
</evidence>
<feature type="compositionally biased region" description="Low complexity" evidence="1">
    <location>
        <begin position="32"/>
        <end position="46"/>
    </location>
</feature>
<dbReference type="AlphaFoldDB" id="A0A4C1Y5U9"/>
<comment type="caution">
    <text evidence="2">The sequence shown here is derived from an EMBL/GenBank/DDBJ whole genome shotgun (WGS) entry which is preliminary data.</text>
</comment>